<evidence type="ECO:0000256" key="1">
    <source>
        <dbReference type="ARBA" id="ARBA00009986"/>
    </source>
</evidence>
<dbReference type="InterPro" id="IPR029510">
    <property type="entry name" value="Ald_DH_CS_GLU"/>
</dbReference>
<dbReference type="PANTHER" id="PTHR11699">
    <property type="entry name" value="ALDEHYDE DEHYDROGENASE-RELATED"/>
    <property type="match status" value="1"/>
</dbReference>
<evidence type="ECO:0000313" key="6">
    <source>
        <dbReference type="EMBL" id="AII10599.1"/>
    </source>
</evidence>
<evidence type="ECO:0000259" key="5">
    <source>
        <dbReference type="Pfam" id="PF00171"/>
    </source>
</evidence>
<dbReference type="GO" id="GO:0016620">
    <property type="term" value="F:oxidoreductase activity, acting on the aldehyde or oxo group of donors, NAD or NADP as acceptor"/>
    <property type="evidence" value="ECO:0007669"/>
    <property type="project" value="InterPro"/>
</dbReference>
<dbReference type="InterPro" id="IPR015590">
    <property type="entry name" value="Aldehyde_DH_dom"/>
</dbReference>
<geneLocation type="plasmid" evidence="6 7">
    <name>pPDG1</name>
</geneLocation>
<dbReference type="InterPro" id="IPR016163">
    <property type="entry name" value="Ald_DH_C"/>
</dbReference>
<feature type="domain" description="Aldehyde dehydrogenase" evidence="5">
    <location>
        <begin position="25"/>
        <end position="484"/>
    </location>
</feature>
<protein>
    <submittedName>
        <fullName evidence="6">Aldehyde dehydrogenase</fullName>
    </submittedName>
</protein>
<evidence type="ECO:0000256" key="4">
    <source>
        <dbReference type="RuleBase" id="RU003345"/>
    </source>
</evidence>
<comment type="similarity">
    <text evidence="1 4">Belongs to the aldehyde dehydrogenase family.</text>
</comment>
<evidence type="ECO:0000313" key="7">
    <source>
        <dbReference type="Proteomes" id="UP000028488"/>
    </source>
</evidence>
<dbReference type="Pfam" id="PF00171">
    <property type="entry name" value="Aldedh"/>
    <property type="match status" value="1"/>
</dbReference>
<dbReference type="InterPro" id="IPR016162">
    <property type="entry name" value="Ald_DH_N"/>
</dbReference>
<accession>A0A076F478</accession>
<dbReference type="PROSITE" id="PS00687">
    <property type="entry name" value="ALDEHYDE_DEHYDR_GLU"/>
    <property type="match status" value="1"/>
</dbReference>
<proteinExistence type="inferred from homology"/>
<dbReference type="Gene3D" id="3.40.309.10">
    <property type="entry name" value="Aldehyde Dehydrogenase, Chain A, domain 2"/>
    <property type="match status" value="1"/>
</dbReference>
<feature type="active site" evidence="3">
    <location>
        <position position="260"/>
    </location>
</feature>
<dbReference type="FunFam" id="3.40.309.10:FF:000012">
    <property type="entry name" value="Betaine aldehyde dehydrogenase"/>
    <property type="match status" value="1"/>
</dbReference>
<name>A0A076F478_RHOOP</name>
<dbReference type="Proteomes" id="UP000028488">
    <property type="component" value="Plasmid pPDG1"/>
</dbReference>
<evidence type="ECO:0000256" key="2">
    <source>
        <dbReference type="ARBA" id="ARBA00023002"/>
    </source>
</evidence>
<dbReference type="InterPro" id="IPR016161">
    <property type="entry name" value="Ald_DH/histidinol_DH"/>
</dbReference>
<gene>
    <name evidence="6" type="ORF">EP51_40875</name>
</gene>
<dbReference type="AlphaFoldDB" id="A0A076F478"/>
<keyword evidence="2 4" id="KW-0560">Oxidoreductase</keyword>
<keyword evidence="6" id="KW-0614">Plasmid</keyword>
<evidence type="ECO:0000256" key="3">
    <source>
        <dbReference type="PROSITE-ProRule" id="PRU10007"/>
    </source>
</evidence>
<dbReference type="SUPFAM" id="SSF53720">
    <property type="entry name" value="ALDH-like"/>
    <property type="match status" value="1"/>
</dbReference>
<reference evidence="6 7" key="1">
    <citation type="submission" date="2014-07" db="EMBL/GenBank/DDBJ databases">
        <title>Genome Sequence of Rhodococcus opacus Strain R7, a Biodegrader of Mono- and Polycyclic Aromatic Hydrocarbons.</title>
        <authorList>
            <person name="Di Gennaro P."/>
            <person name="Zampolli J."/>
            <person name="Presti I."/>
            <person name="Cappelletti M."/>
            <person name="D'Ursi P."/>
            <person name="Orro A."/>
            <person name="Mezzelani A."/>
            <person name="Milanesi L."/>
        </authorList>
    </citation>
    <scope>NUCLEOTIDE SEQUENCE [LARGE SCALE GENOMIC DNA]</scope>
    <source>
        <strain evidence="6 7">R7</strain>
        <plasmid evidence="6">pPDG1</plasmid>
    </source>
</reference>
<dbReference type="EMBL" id="CP008948">
    <property type="protein sequence ID" value="AII10599.1"/>
    <property type="molecule type" value="Genomic_DNA"/>
</dbReference>
<organism evidence="6 7">
    <name type="scientific">Rhodococcus opacus</name>
    <name type="common">Nocardia opaca</name>
    <dbReference type="NCBI Taxonomy" id="37919"/>
    <lineage>
        <taxon>Bacteria</taxon>
        <taxon>Bacillati</taxon>
        <taxon>Actinomycetota</taxon>
        <taxon>Actinomycetes</taxon>
        <taxon>Mycobacteriales</taxon>
        <taxon>Nocardiaceae</taxon>
        <taxon>Rhodococcus</taxon>
    </lineage>
</organism>
<sequence length="490" mass="52541">MTMSNTAASATLLDEAATLFIDGEWCTSEQTFKRFVPYETDRLSGSFASATPAHVHRAYDAAEKAQPRWAATSAVQRADVLRRAADLLEARVETAARRLTADMGKAIRDARGEVLRSAAILRYYAGDLLQPSGETYPSADPETVLLTVEQPLGIVCAITPWNFPFAIPTWKIAPAVAFGNSVVWKPAEVASGSAVLLTEIFAEAGLPTGVLNLVTGKGRSLSGSLTGDHRLAALTFTGSNGVGVRLREAVADRNVKVQLELGGKNPAIVLADADLEDAAVQVVRGAMLAAGQRCTATSRVYVQRQVATEFRELLLAQVNRLVVGNPYDEATDIGPMSSPEQRNTVVEYLRLAHEEGADILLGGKADDEGCFLEPTVLTGVSPSSRLVREEIFGPVLVLTEVEDFDEALAAANDTVFGLSASLFTSNISKAMQFVRRINSGLVHVNRETASVEPHVPFGGVKASSSMNREQGKAARTFFTTTKTVYLRSPN</sequence>
<dbReference type="FunFam" id="3.40.605.10:FF:000007">
    <property type="entry name" value="NAD/NADP-dependent betaine aldehyde dehydrogenase"/>
    <property type="match status" value="1"/>
</dbReference>
<dbReference type="Gene3D" id="3.40.605.10">
    <property type="entry name" value="Aldehyde Dehydrogenase, Chain A, domain 1"/>
    <property type="match status" value="1"/>
</dbReference>